<accession>A0ABU3V5L1</accession>
<name>A0ABU3V5L1_9ACTN</name>
<dbReference type="Proteomes" id="UP001257627">
    <property type="component" value="Unassembled WGS sequence"/>
</dbReference>
<keyword evidence="3" id="KW-1185">Reference proteome</keyword>
<geneLocation type="plasmid" evidence="2">
    <name>unnamed1</name>
</geneLocation>
<organism evidence="2 3">
    <name type="scientific">Streptomyces mirabilis</name>
    <dbReference type="NCBI Taxonomy" id="68239"/>
    <lineage>
        <taxon>Bacteria</taxon>
        <taxon>Bacillati</taxon>
        <taxon>Actinomycetota</taxon>
        <taxon>Actinomycetes</taxon>
        <taxon>Kitasatosporales</taxon>
        <taxon>Streptomycetaceae</taxon>
        <taxon>Streptomyces</taxon>
    </lineage>
</organism>
<proteinExistence type="predicted"/>
<dbReference type="Gene3D" id="3.30.310.70">
    <property type="entry name" value="TT1751-like domain"/>
    <property type="match status" value="1"/>
</dbReference>
<feature type="domain" description="DUF302" evidence="1">
    <location>
        <begin position="84"/>
        <end position="127"/>
    </location>
</feature>
<dbReference type="InterPro" id="IPR035923">
    <property type="entry name" value="TT1751-like_sf"/>
</dbReference>
<keyword evidence="2" id="KW-0614">Plasmid</keyword>
<gene>
    <name evidence="2" type="ORF">PU648_56445</name>
</gene>
<dbReference type="SUPFAM" id="SSF103247">
    <property type="entry name" value="TT1751-like"/>
    <property type="match status" value="1"/>
</dbReference>
<dbReference type="Pfam" id="PF03625">
    <property type="entry name" value="DUF302"/>
    <property type="match status" value="1"/>
</dbReference>
<protein>
    <submittedName>
        <fullName evidence="2">DUF302 domain-containing protein</fullName>
    </submittedName>
</protein>
<evidence type="ECO:0000313" key="3">
    <source>
        <dbReference type="Proteomes" id="UP001257627"/>
    </source>
</evidence>
<evidence type="ECO:0000259" key="1">
    <source>
        <dbReference type="Pfam" id="PF03625"/>
    </source>
</evidence>
<sequence>MSTFPVRRLDVAVPSVSDFRQSYEAAVPRVPEEELESLIRQEASWSEITRLIDSAAPHGFMIFEKNAAHPLFRRAGDQAICFWYLMGNHTIAERMYRHDPRTMLYAPLRTAIWQDEAGAAWFSVDQPSTHFAGLGIPEVTEVGVELDRKVAALLDFLGTAVPDELLQS</sequence>
<dbReference type="CDD" id="cd14797">
    <property type="entry name" value="DUF302"/>
    <property type="match status" value="1"/>
</dbReference>
<dbReference type="EMBL" id="JARAKF010000003">
    <property type="protein sequence ID" value="MDU9001464.1"/>
    <property type="molecule type" value="Genomic_DNA"/>
</dbReference>
<dbReference type="InterPro" id="IPR005180">
    <property type="entry name" value="DUF302"/>
</dbReference>
<dbReference type="RefSeq" id="WP_266944437.1">
    <property type="nucleotide sequence ID" value="NZ_JAPEMK010000002.1"/>
</dbReference>
<comment type="caution">
    <text evidence="2">The sequence shown here is derived from an EMBL/GenBank/DDBJ whole genome shotgun (WGS) entry which is preliminary data.</text>
</comment>
<reference evidence="2 3" key="1">
    <citation type="submission" date="2023-02" db="EMBL/GenBank/DDBJ databases">
        <authorList>
            <person name="Maleckis M."/>
        </authorList>
    </citation>
    <scope>NUCLEOTIDE SEQUENCE [LARGE SCALE GENOMIC DNA]</scope>
    <source>
        <strain evidence="2 3">P8-A2</strain>
        <plasmid evidence="2">unnamed1</plasmid>
    </source>
</reference>
<evidence type="ECO:0000313" key="2">
    <source>
        <dbReference type="EMBL" id="MDU9001464.1"/>
    </source>
</evidence>